<proteinExistence type="inferred from homology"/>
<dbReference type="EMBL" id="NDYC01000009">
    <property type="protein sequence ID" value="OXZ28601.1"/>
    <property type="molecule type" value="Genomic_DNA"/>
</dbReference>
<evidence type="ECO:0000256" key="7">
    <source>
        <dbReference type="ARBA" id="ARBA00022989"/>
    </source>
</evidence>
<feature type="transmembrane region" description="Helical" evidence="10">
    <location>
        <begin position="29"/>
        <end position="50"/>
    </location>
</feature>
<keyword evidence="5" id="KW-0997">Cell inner membrane</keyword>
<reference evidence="13" key="1">
    <citation type="submission" date="2017-04" db="EMBL/GenBank/DDBJ databases">
        <title>Finegoldia magna isolated from orthopedic joint implant-associated infections.</title>
        <authorList>
            <person name="Bjorklund S."/>
            <person name="Bruggemann H."/>
            <person name="Jensen A."/>
            <person name="Hellmark B."/>
            <person name="Soderquist B."/>
        </authorList>
    </citation>
    <scope>NUCLEOTIDE SEQUENCE [LARGE SCALE GENOMIC DNA]</scope>
    <source>
        <strain evidence="13">CCUG 54800</strain>
    </source>
</reference>
<dbReference type="InterPro" id="IPR042094">
    <property type="entry name" value="T2SS_GspF_sf"/>
</dbReference>
<dbReference type="AlphaFoldDB" id="A0A233V884"/>
<keyword evidence="3 9" id="KW-0813">Transport</keyword>
<organism evidence="12 13">
    <name type="scientific">Finegoldia magna</name>
    <name type="common">Peptostreptococcus magnus</name>
    <dbReference type="NCBI Taxonomy" id="1260"/>
    <lineage>
        <taxon>Bacteria</taxon>
        <taxon>Bacillati</taxon>
        <taxon>Bacillota</taxon>
        <taxon>Tissierellia</taxon>
        <taxon>Tissierellales</taxon>
        <taxon>Peptoniphilaceae</taxon>
        <taxon>Finegoldia</taxon>
    </lineage>
</organism>
<feature type="transmembrane region" description="Helical" evidence="10">
    <location>
        <begin position="182"/>
        <end position="200"/>
    </location>
</feature>
<dbReference type="Gene3D" id="1.20.81.30">
    <property type="entry name" value="Type II secretion system (T2SS), domain F"/>
    <property type="match status" value="2"/>
</dbReference>
<dbReference type="Pfam" id="PF00482">
    <property type="entry name" value="T2SSF"/>
    <property type="match status" value="2"/>
</dbReference>
<keyword evidence="6 9" id="KW-0812">Transmembrane</keyword>
<feature type="transmembrane region" description="Helical" evidence="10">
    <location>
        <begin position="127"/>
        <end position="146"/>
    </location>
</feature>
<feature type="transmembrane region" description="Helical" evidence="10">
    <location>
        <begin position="336"/>
        <end position="356"/>
    </location>
</feature>
<comment type="similarity">
    <text evidence="2 9">Belongs to the GSP F family.</text>
</comment>
<evidence type="ECO:0000313" key="12">
    <source>
        <dbReference type="EMBL" id="OXZ28601.1"/>
    </source>
</evidence>
<keyword evidence="4" id="KW-1003">Cell membrane</keyword>
<comment type="subcellular location">
    <subcellularLocation>
        <location evidence="1">Cell inner membrane</location>
        <topology evidence="1">Multi-pass membrane protein</topology>
    </subcellularLocation>
    <subcellularLocation>
        <location evidence="9">Cell membrane</location>
        <topology evidence="9">Multi-pass membrane protein</topology>
    </subcellularLocation>
</comment>
<evidence type="ECO:0000256" key="9">
    <source>
        <dbReference type="RuleBase" id="RU003923"/>
    </source>
</evidence>
<keyword evidence="7 10" id="KW-1133">Transmembrane helix</keyword>
<dbReference type="PANTHER" id="PTHR30012">
    <property type="entry name" value="GENERAL SECRETION PATHWAY PROTEIN"/>
    <property type="match status" value="1"/>
</dbReference>
<evidence type="ECO:0000256" key="6">
    <source>
        <dbReference type="ARBA" id="ARBA00022692"/>
    </source>
</evidence>
<accession>A0A233V884</accession>
<dbReference type="GO" id="GO:0009306">
    <property type="term" value="P:protein secretion"/>
    <property type="evidence" value="ECO:0007669"/>
    <property type="project" value="InterPro"/>
</dbReference>
<dbReference type="Proteomes" id="UP000215413">
    <property type="component" value="Unassembled WGS sequence"/>
</dbReference>
<feature type="domain" description="Type II secretion system protein GspF" evidence="11">
    <location>
        <begin position="29"/>
        <end position="147"/>
    </location>
</feature>
<evidence type="ECO:0000259" key="11">
    <source>
        <dbReference type="Pfam" id="PF00482"/>
    </source>
</evidence>
<dbReference type="InterPro" id="IPR003004">
    <property type="entry name" value="GspF/PilC"/>
</dbReference>
<evidence type="ECO:0000313" key="13">
    <source>
        <dbReference type="Proteomes" id="UP000215413"/>
    </source>
</evidence>
<evidence type="ECO:0000256" key="4">
    <source>
        <dbReference type="ARBA" id="ARBA00022475"/>
    </source>
</evidence>
<dbReference type="PROSITE" id="PS00874">
    <property type="entry name" value="T2SP_F"/>
    <property type="match status" value="1"/>
</dbReference>
<evidence type="ECO:0000256" key="2">
    <source>
        <dbReference type="ARBA" id="ARBA00005745"/>
    </source>
</evidence>
<evidence type="ECO:0000256" key="10">
    <source>
        <dbReference type="SAM" id="Phobius"/>
    </source>
</evidence>
<dbReference type="InterPro" id="IPR018076">
    <property type="entry name" value="T2SS_GspF_dom"/>
</dbReference>
<dbReference type="InterPro" id="IPR001992">
    <property type="entry name" value="T2SS_GspF/T4SS_PilC_CS"/>
</dbReference>
<dbReference type="RefSeq" id="WP_094205225.1">
    <property type="nucleotide sequence ID" value="NZ_NDYC01000009.1"/>
</dbReference>
<dbReference type="PANTHER" id="PTHR30012:SF0">
    <property type="entry name" value="TYPE II SECRETION SYSTEM PROTEIN F-RELATED"/>
    <property type="match status" value="1"/>
</dbReference>
<evidence type="ECO:0000256" key="1">
    <source>
        <dbReference type="ARBA" id="ARBA00004429"/>
    </source>
</evidence>
<sequence length="363" mass="41804">MKIDSLLKEDSILKKEINFKISKKKLFLFLRQFSILLNAKIPIIEIINLLKEQKEFKQLKPSLDKVSENLNNGMSVSESFANDKNFDMFFTSMIKLGEESGRLDKVVYDLSKYYERTYDINKKVQNAMIYPIILTVTGIVMLIFMLKNVIPTFVDLFESSDMVLPLSTRILISVSTAINEKGLLILMILVLLIAGIIIAYRRTKFGYYLDKFKTTKSIFGKQRKIVISSEIARSLSITHKNSMTILDGLIIIQKSMKNKYYKQELSDIFREIESGEYTLEEAFNKRKITPQVFNSMLKVAENTGELGDIFEKLSEFYDGEVEYAIKSFISILEPMLIIFMAIIVGFIVISITIPMFDVINSFN</sequence>
<evidence type="ECO:0000256" key="3">
    <source>
        <dbReference type="ARBA" id="ARBA00022448"/>
    </source>
</evidence>
<keyword evidence="8 10" id="KW-0472">Membrane</keyword>
<dbReference type="GO" id="GO:0005886">
    <property type="term" value="C:plasma membrane"/>
    <property type="evidence" value="ECO:0007669"/>
    <property type="project" value="UniProtKB-SubCell"/>
</dbReference>
<protein>
    <submittedName>
        <fullName evidence="12">Pilin biogenesis protein</fullName>
    </submittedName>
</protein>
<gene>
    <name evidence="12" type="ORF">B9N49_01500</name>
</gene>
<evidence type="ECO:0000256" key="8">
    <source>
        <dbReference type="ARBA" id="ARBA00023136"/>
    </source>
</evidence>
<evidence type="ECO:0000256" key="5">
    <source>
        <dbReference type="ARBA" id="ARBA00022519"/>
    </source>
</evidence>
<name>A0A233V884_FINMA</name>
<dbReference type="FunFam" id="1.20.81.30:FF:000001">
    <property type="entry name" value="Type II secretion system protein F"/>
    <property type="match status" value="1"/>
</dbReference>
<dbReference type="PRINTS" id="PR00812">
    <property type="entry name" value="BCTERIALGSPF"/>
</dbReference>
<feature type="domain" description="Type II secretion system protein GspF" evidence="11">
    <location>
        <begin position="232"/>
        <end position="354"/>
    </location>
</feature>
<comment type="caution">
    <text evidence="12">The sequence shown here is derived from an EMBL/GenBank/DDBJ whole genome shotgun (WGS) entry which is preliminary data.</text>
</comment>